<dbReference type="Proteomes" id="UP001501752">
    <property type="component" value="Unassembled WGS sequence"/>
</dbReference>
<dbReference type="PIRSF" id="PIRSF019254">
    <property type="entry name" value="CFP29"/>
    <property type="match status" value="1"/>
</dbReference>
<protein>
    <recommendedName>
        <fullName evidence="4">Type 1 encapsulin shell protein</fullName>
    </recommendedName>
</protein>
<dbReference type="Gene3D" id="3.30.2320.10">
    <property type="entry name" value="hypothetical protein PF0899 domain"/>
    <property type="match status" value="1"/>
</dbReference>
<reference evidence="6" key="1">
    <citation type="journal article" date="2019" name="Int. J. Syst. Evol. Microbiol.">
        <title>The Global Catalogue of Microorganisms (GCM) 10K type strain sequencing project: providing services to taxonomists for standard genome sequencing and annotation.</title>
        <authorList>
            <consortium name="The Broad Institute Genomics Platform"/>
            <consortium name="The Broad Institute Genome Sequencing Center for Infectious Disease"/>
            <person name="Wu L."/>
            <person name="Ma J."/>
        </authorList>
    </citation>
    <scope>NUCLEOTIDE SEQUENCE [LARGE SCALE GENOMIC DNA]</scope>
    <source>
        <strain evidence="6">JCM 13006</strain>
    </source>
</reference>
<evidence type="ECO:0000256" key="2">
    <source>
        <dbReference type="ARBA" id="ARBA00033743"/>
    </source>
</evidence>
<dbReference type="InterPro" id="IPR007544">
    <property type="entry name" value="ENCAP"/>
</dbReference>
<dbReference type="PANTHER" id="PTHR37165:SF1">
    <property type="entry name" value="TYPE 1 ENCAPSULIN SHELL PROTEIN"/>
    <property type="match status" value="1"/>
</dbReference>
<keyword evidence="3" id="KW-1284">Encapsulin nanocompartment</keyword>
<gene>
    <name evidence="5" type="ORF">GCM10023235_14250</name>
</gene>
<dbReference type="Pfam" id="PF04454">
    <property type="entry name" value="Linocin_M18"/>
    <property type="match status" value="1"/>
</dbReference>
<name>A0ABP9DE24_9ACTN</name>
<dbReference type="Gene3D" id="3.30.2400.30">
    <property type="match status" value="1"/>
</dbReference>
<evidence type="ECO:0000256" key="4">
    <source>
        <dbReference type="ARBA" id="ARBA00050023"/>
    </source>
</evidence>
<evidence type="ECO:0000256" key="1">
    <source>
        <dbReference type="ARBA" id="ARBA00033738"/>
    </source>
</evidence>
<comment type="subcellular location">
    <subcellularLocation>
        <location evidence="1">Encapsulin nanocompartment</location>
    </subcellularLocation>
</comment>
<organism evidence="5 6">
    <name type="scientific">Kitasatospora terrestris</name>
    <dbReference type="NCBI Taxonomy" id="258051"/>
    <lineage>
        <taxon>Bacteria</taxon>
        <taxon>Bacillati</taxon>
        <taxon>Actinomycetota</taxon>
        <taxon>Actinomycetes</taxon>
        <taxon>Kitasatosporales</taxon>
        <taxon>Streptomycetaceae</taxon>
        <taxon>Kitasatospora</taxon>
    </lineage>
</organism>
<comment type="similarity">
    <text evidence="2">Belongs to the encapsulin family. Family 1 subfamily.</text>
</comment>
<evidence type="ECO:0000256" key="3">
    <source>
        <dbReference type="ARBA" id="ARBA00033787"/>
    </source>
</evidence>
<sequence>MDNLHRKLAPISAAAWQELEDEVRSTFTLHLAGRRVVDLDGPHGPTFAAAGTGHLRPAGRPAPGVSARVHQVRAAMELRHPFTLSREAVDSVERGSGDSDWQPAKDAARAMALTEDRIVFEGWVEAGIEGLRAGSSAEPLALPADVTEYPDAVSRALTTLRLADVDGPYALLLGAEAYTAVNETSDHGYPVRQHIARVLDGPIIWAPALEGGCVLSTRGGDFTLHLGQDLSIGYLSHDAETVSLYLQESVTFSLLSPEASVPLAG</sequence>
<keyword evidence="6" id="KW-1185">Reference proteome</keyword>
<comment type="caution">
    <text evidence="5">The sequence shown here is derived from an EMBL/GenBank/DDBJ whole genome shotgun (WGS) entry which is preliminary data.</text>
</comment>
<evidence type="ECO:0000313" key="6">
    <source>
        <dbReference type="Proteomes" id="UP001501752"/>
    </source>
</evidence>
<dbReference type="RefSeq" id="WP_345695902.1">
    <property type="nucleotide sequence ID" value="NZ_BAABIS010000001.1"/>
</dbReference>
<dbReference type="InterPro" id="IPR051429">
    <property type="entry name" value="Encapsulin_nc"/>
</dbReference>
<dbReference type="PANTHER" id="PTHR37165">
    <property type="entry name" value="PEPTIDASE U56 FAMILY"/>
    <property type="match status" value="1"/>
</dbReference>
<proteinExistence type="inferred from homology"/>
<accession>A0ABP9DE24</accession>
<evidence type="ECO:0000313" key="5">
    <source>
        <dbReference type="EMBL" id="GAA4839954.1"/>
    </source>
</evidence>
<dbReference type="NCBIfam" id="NF041155">
    <property type="entry name" value="encap_f1"/>
    <property type="match status" value="1"/>
</dbReference>
<dbReference type="EMBL" id="BAABIS010000001">
    <property type="protein sequence ID" value="GAA4839954.1"/>
    <property type="molecule type" value="Genomic_DNA"/>
</dbReference>